<gene>
    <name evidence="4" type="ORF">DM558_14595</name>
</gene>
<dbReference type="InterPro" id="IPR036263">
    <property type="entry name" value="Chorismate_II_sf"/>
</dbReference>
<dbReference type="AlphaFoldDB" id="A0A451EQ17"/>
<organism evidence="4 5">
    <name type="scientific">Entomomonas moraniae</name>
    <dbReference type="NCBI Taxonomy" id="2213226"/>
    <lineage>
        <taxon>Bacteria</taxon>
        <taxon>Pseudomonadati</taxon>
        <taxon>Pseudomonadota</taxon>
        <taxon>Gammaproteobacteria</taxon>
        <taxon>Pseudomonadales</taxon>
        <taxon>Pseudomonadaceae</taxon>
        <taxon>Entomomonas</taxon>
    </lineage>
</organism>
<dbReference type="PANTHER" id="PTHR38041">
    <property type="entry name" value="CHORISMATE MUTASE"/>
    <property type="match status" value="1"/>
</dbReference>
<dbReference type="PROSITE" id="PS51168">
    <property type="entry name" value="CHORISMATE_MUT_2"/>
    <property type="match status" value="1"/>
</dbReference>
<protein>
    <recommendedName>
        <fullName evidence="1">chorismate mutase</fullName>
        <ecNumber evidence="1">5.4.99.5</ecNumber>
    </recommendedName>
</protein>
<dbReference type="SMART" id="SM00830">
    <property type="entry name" value="CM_2"/>
    <property type="match status" value="1"/>
</dbReference>
<sequence>MQADECQNLADVRYQIDLINNSILALLAKRQKYVERAAQLKKDISEAPAPARRAQIIEKITQEAAQLGLDTNVATAVFNSMIDAFIALEQKNILKHANT</sequence>
<feature type="domain" description="Chorismate mutase" evidence="3">
    <location>
        <begin position="3"/>
        <end position="93"/>
    </location>
</feature>
<dbReference type="GO" id="GO:0004106">
    <property type="term" value="F:chorismate mutase activity"/>
    <property type="evidence" value="ECO:0007669"/>
    <property type="project" value="UniProtKB-EC"/>
</dbReference>
<dbReference type="Proteomes" id="UP000273143">
    <property type="component" value="Chromosome"/>
</dbReference>
<evidence type="ECO:0000313" key="5">
    <source>
        <dbReference type="Proteomes" id="UP000273143"/>
    </source>
</evidence>
<evidence type="ECO:0000256" key="1">
    <source>
        <dbReference type="ARBA" id="ARBA00012404"/>
    </source>
</evidence>
<dbReference type="EMBL" id="CP029822">
    <property type="protein sequence ID" value="AZS51918.1"/>
    <property type="molecule type" value="Genomic_DNA"/>
</dbReference>
<accession>A0A451EQ17</accession>
<dbReference type="GO" id="GO:0046417">
    <property type="term" value="P:chorismate metabolic process"/>
    <property type="evidence" value="ECO:0007669"/>
    <property type="project" value="InterPro"/>
</dbReference>
<evidence type="ECO:0000313" key="4">
    <source>
        <dbReference type="EMBL" id="AZS51918.1"/>
    </source>
</evidence>
<dbReference type="PANTHER" id="PTHR38041:SF1">
    <property type="entry name" value="CHORISMATE MUTASE"/>
    <property type="match status" value="1"/>
</dbReference>
<evidence type="ECO:0000259" key="3">
    <source>
        <dbReference type="PROSITE" id="PS51168"/>
    </source>
</evidence>
<dbReference type="RefSeq" id="WP_109703864.1">
    <property type="nucleotide sequence ID" value="NZ_CP029822.1"/>
</dbReference>
<dbReference type="InterPro" id="IPR036979">
    <property type="entry name" value="CM_dom_sf"/>
</dbReference>
<proteinExistence type="predicted"/>
<dbReference type="KEGG" id="emo:DM558_14595"/>
<dbReference type="Gene3D" id="1.20.59.10">
    <property type="entry name" value="Chorismate mutase"/>
    <property type="match status" value="1"/>
</dbReference>
<keyword evidence="5" id="KW-1185">Reference proteome</keyword>
<reference evidence="5" key="1">
    <citation type="submission" date="2018-06" db="EMBL/GenBank/DDBJ databases">
        <title>Complete genome of Pseudomonas insecticola strain QZS01.</title>
        <authorList>
            <person name="Wang J."/>
            <person name="Su Q."/>
        </authorList>
    </citation>
    <scope>NUCLEOTIDE SEQUENCE [LARGE SCALE GENOMIC DNA]</scope>
    <source>
        <strain evidence="5">QZS01</strain>
    </source>
</reference>
<dbReference type="SUPFAM" id="SSF48600">
    <property type="entry name" value="Chorismate mutase II"/>
    <property type="match status" value="1"/>
</dbReference>
<dbReference type="InterPro" id="IPR051331">
    <property type="entry name" value="Chorismate_mutase-related"/>
</dbReference>
<dbReference type="GO" id="GO:0009697">
    <property type="term" value="P:salicylic acid biosynthetic process"/>
    <property type="evidence" value="ECO:0007669"/>
    <property type="project" value="TreeGrafter"/>
</dbReference>
<dbReference type="InterPro" id="IPR002701">
    <property type="entry name" value="CM_II_prokaryot"/>
</dbReference>
<dbReference type="Pfam" id="PF01817">
    <property type="entry name" value="CM_2"/>
    <property type="match status" value="1"/>
</dbReference>
<evidence type="ECO:0000256" key="2">
    <source>
        <dbReference type="ARBA" id="ARBA00023235"/>
    </source>
</evidence>
<dbReference type="EC" id="5.4.99.5" evidence="1"/>
<name>A0A451EQ17_9GAMM</name>
<keyword evidence="2" id="KW-0413">Isomerase</keyword>